<gene>
    <name evidence="4" type="ORF">SAMN05216249_11836</name>
</gene>
<evidence type="ECO:0000313" key="4">
    <source>
        <dbReference type="EMBL" id="SFB30028.1"/>
    </source>
</evidence>
<dbReference type="SMART" id="SM00710">
    <property type="entry name" value="PbH1"/>
    <property type="match status" value="13"/>
</dbReference>
<dbReference type="InterPro" id="IPR006626">
    <property type="entry name" value="PbH1"/>
</dbReference>
<name>A0A1I1A0D3_9FIRM</name>
<evidence type="ECO:0000259" key="2">
    <source>
        <dbReference type="Pfam" id="PF05048"/>
    </source>
</evidence>
<dbReference type="AlphaFoldDB" id="A0A1I1A0D3"/>
<organism evidence="4 5">
    <name type="scientific">Acetitomaculum ruminis DSM 5522</name>
    <dbReference type="NCBI Taxonomy" id="1120918"/>
    <lineage>
        <taxon>Bacteria</taxon>
        <taxon>Bacillati</taxon>
        <taxon>Bacillota</taxon>
        <taxon>Clostridia</taxon>
        <taxon>Lachnospirales</taxon>
        <taxon>Lachnospiraceae</taxon>
        <taxon>Acetitomaculum</taxon>
    </lineage>
</organism>
<proteinExistence type="predicted"/>
<dbReference type="STRING" id="1120918.SAMN05216249_11836"/>
<keyword evidence="1" id="KW-0677">Repeat</keyword>
<sequence>MRNVTKMFLAIVLALGLIFFCDIATESELTFMEASAISLKTIKLDKGASNKDIQDALDVNSKGQYKLTVVIPKGTYKLDSTLYVYPNTTISAKGATLKKTKRYGAMVENVLDNDKGGYDGNHDITIDGGKWDSSPIMKKKGTETFRFIHCNNITIKNASLCNVPVGSHLIVFAGTRRCLVSNCKFYGYYNYKKLTAAKCPKEAIQLDIVHSLEQVPTKQYVCWDDLPCTGITISNNEFYKFSRGIGSHTAIAGRFHSFITISNNNFHDLSDEVMKLFNYLHLTINDNTIKNVRQGILAYTYLEAAEKDSYFGTNNKKVYSLPGDYDIIIENNTIKNVKDKGEFWGDGIRIIGGDERPIPGVIIRNNKISNTDRYGIFTTYANGIKILKNKIHKAGADGMNLGNSSFAVIKKNKISNTKCDGIKISVGSNYTNISSNTIKKYGMGNAYGSTYGIMLADCRGSKKHNILVKNNLIEGKSKGDRKDGIRTSNADYVKVLTNEVVSSGGCGVYSYNSKHAYIKGNKILKSLKNGINLTINCNDAKIVSNVISSPKSDGIFIFDSKASNVKANTINASKGVTGILINESNSSKILNNKVKGTTKKRGIVIIKSKHCKKKNNVIKVK</sequence>
<evidence type="ECO:0000259" key="3">
    <source>
        <dbReference type="Pfam" id="PF13229"/>
    </source>
</evidence>
<accession>A0A1I1A0D3</accession>
<dbReference type="Pfam" id="PF13229">
    <property type="entry name" value="Beta_helix"/>
    <property type="match status" value="1"/>
</dbReference>
<dbReference type="OrthoDB" id="1814103at2"/>
<evidence type="ECO:0000256" key="1">
    <source>
        <dbReference type="ARBA" id="ARBA00022737"/>
    </source>
</evidence>
<dbReference type="EMBL" id="FOJY01000018">
    <property type="protein sequence ID" value="SFB30028.1"/>
    <property type="molecule type" value="Genomic_DNA"/>
</dbReference>
<dbReference type="InterPro" id="IPR007742">
    <property type="entry name" value="NosD_dom"/>
</dbReference>
<reference evidence="4 5" key="1">
    <citation type="submission" date="2016-10" db="EMBL/GenBank/DDBJ databases">
        <authorList>
            <person name="de Groot N.N."/>
        </authorList>
    </citation>
    <scope>NUCLEOTIDE SEQUENCE [LARGE SCALE GENOMIC DNA]</scope>
    <source>
        <strain evidence="4 5">DSM 5522</strain>
    </source>
</reference>
<dbReference type="Pfam" id="PF05048">
    <property type="entry name" value="NosD"/>
    <property type="match status" value="1"/>
</dbReference>
<protein>
    <submittedName>
        <fullName evidence="4">Parallel beta-helix repeat (Two copies)</fullName>
    </submittedName>
</protein>
<dbReference type="Gene3D" id="2.160.20.10">
    <property type="entry name" value="Single-stranded right-handed beta-helix, Pectin lyase-like"/>
    <property type="match status" value="2"/>
</dbReference>
<dbReference type="InterPro" id="IPR051550">
    <property type="entry name" value="SCF-Subunits/Alg-Epimerases"/>
</dbReference>
<dbReference type="InterPro" id="IPR012334">
    <property type="entry name" value="Pectin_lyas_fold"/>
</dbReference>
<dbReference type="InterPro" id="IPR011050">
    <property type="entry name" value="Pectin_lyase_fold/virulence"/>
</dbReference>
<dbReference type="InterPro" id="IPR039448">
    <property type="entry name" value="Beta_helix"/>
</dbReference>
<dbReference type="Proteomes" id="UP000198838">
    <property type="component" value="Unassembled WGS sequence"/>
</dbReference>
<dbReference type="PANTHER" id="PTHR22990:SF15">
    <property type="entry name" value="F-BOX ONLY PROTEIN 10"/>
    <property type="match status" value="1"/>
</dbReference>
<feature type="domain" description="Right handed beta helix" evidence="3">
    <location>
        <begin position="323"/>
        <end position="447"/>
    </location>
</feature>
<keyword evidence="5" id="KW-1185">Reference proteome</keyword>
<dbReference type="RefSeq" id="WP_092873847.1">
    <property type="nucleotide sequence ID" value="NZ_FOJY01000018.1"/>
</dbReference>
<feature type="domain" description="Periplasmic copper-binding protein NosD beta helix" evidence="2">
    <location>
        <begin position="462"/>
        <end position="594"/>
    </location>
</feature>
<evidence type="ECO:0000313" key="5">
    <source>
        <dbReference type="Proteomes" id="UP000198838"/>
    </source>
</evidence>
<dbReference type="SUPFAM" id="SSF51126">
    <property type="entry name" value="Pectin lyase-like"/>
    <property type="match status" value="3"/>
</dbReference>
<dbReference type="PANTHER" id="PTHR22990">
    <property type="entry name" value="F-BOX ONLY PROTEIN"/>
    <property type="match status" value="1"/>
</dbReference>